<dbReference type="Proteomes" id="UP001338309">
    <property type="component" value="Unassembled WGS sequence"/>
</dbReference>
<dbReference type="EMBL" id="BTPD01000011">
    <property type="protein sequence ID" value="GMQ30645.1"/>
    <property type="molecule type" value="Genomic_DNA"/>
</dbReference>
<comment type="caution">
    <text evidence="2">The sequence shown here is derived from an EMBL/GenBank/DDBJ whole genome shotgun (WGS) entry which is preliminary data.</text>
</comment>
<protein>
    <submittedName>
        <fullName evidence="2">Conjugative transposon protein TraK</fullName>
    </submittedName>
</protein>
<reference evidence="2 3" key="1">
    <citation type="submission" date="2023-08" db="EMBL/GenBank/DDBJ databases">
        <title>Draft genome sequence of Algoriphagus confluentis.</title>
        <authorList>
            <person name="Takatani N."/>
            <person name="Hosokawa M."/>
            <person name="Sawabe T."/>
        </authorList>
    </citation>
    <scope>NUCLEOTIDE SEQUENCE [LARGE SCALE GENOMIC DNA]</scope>
    <source>
        <strain evidence="2 3">NBRC 111222</strain>
    </source>
</reference>
<sequence>MLVKLKQLDSAFVHLKFWTLVLLAFCLSSSVVVVWLSFKAVNQAKQEVYLISQDQVLKAFANPRDALVNVEAKSHLRQFHQLLFTLSPDERLIESQLAESLYLGDQSVKFHLDNLRETGYFKKLLAANVSQRVYLDSIQLDETKGDYPFRVFARQEIIRSSSILYRSLITTGNLRPIQRTPANPHGFLIENWEILENKDLYQKTR</sequence>
<keyword evidence="1" id="KW-0472">Membrane</keyword>
<evidence type="ECO:0000313" key="2">
    <source>
        <dbReference type="EMBL" id="GMQ30645.1"/>
    </source>
</evidence>
<dbReference type="InterPro" id="IPR022276">
    <property type="entry name" value="Conjug_transposon_TraK"/>
</dbReference>
<gene>
    <name evidence="2" type="primary">traK_2</name>
    <name evidence="2" type="ORF">Aconfl_32880</name>
</gene>
<organism evidence="2 3">
    <name type="scientific">Algoriphagus confluentis</name>
    <dbReference type="NCBI Taxonomy" id="1697556"/>
    <lineage>
        <taxon>Bacteria</taxon>
        <taxon>Pseudomonadati</taxon>
        <taxon>Bacteroidota</taxon>
        <taxon>Cytophagia</taxon>
        <taxon>Cytophagales</taxon>
        <taxon>Cyclobacteriaceae</taxon>
        <taxon>Algoriphagus</taxon>
    </lineage>
</organism>
<evidence type="ECO:0000313" key="3">
    <source>
        <dbReference type="Proteomes" id="UP001338309"/>
    </source>
</evidence>
<dbReference type="RefSeq" id="WP_338225356.1">
    <property type="nucleotide sequence ID" value="NZ_BTPD01000011.1"/>
</dbReference>
<proteinExistence type="predicted"/>
<accession>A0ABQ6PTP2</accession>
<keyword evidence="1" id="KW-1133">Transmembrane helix</keyword>
<evidence type="ECO:0000256" key="1">
    <source>
        <dbReference type="SAM" id="Phobius"/>
    </source>
</evidence>
<keyword evidence="1" id="KW-0812">Transmembrane</keyword>
<name>A0ABQ6PTP2_9BACT</name>
<feature type="transmembrane region" description="Helical" evidence="1">
    <location>
        <begin position="17"/>
        <end position="38"/>
    </location>
</feature>
<keyword evidence="3" id="KW-1185">Reference proteome</keyword>
<dbReference type="NCBIfam" id="TIGR03781">
    <property type="entry name" value="Bac_Flav_CT_K"/>
    <property type="match status" value="1"/>
</dbReference>